<feature type="transmembrane region" description="Helical" evidence="1">
    <location>
        <begin position="711"/>
        <end position="732"/>
    </location>
</feature>
<feature type="transmembrane region" description="Helical" evidence="1">
    <location>
        <begin position="617"/>
        <end position="640"/>
    </location>
</feature>
<name>A0ABS5V4A6_9GAMM</name>
<dbReference type="SUPFAM" id="SSF82866">
    <property type="entry name" value="Multidrug efflux transporter AcrB transmembrane domain"/>
    <property type="match status" value="2"/>
</dbReference>
<gene>
    <name evidence="3" type="ORF">KJI95_12265</name>
</gene>
<feature type="transmembrane region" description="Helical" evidence="1">
    <location>
        <begin position="752"/>
        <end position="772"/>
    </location>
</feature>
<keyword evidence="1" id="KW-1133">Transmembrane helix</keyword>
<evidence type="ECO:0000313" key="4">
    <source>
        <dbReference type="Proteomes" id="UP001195903"/>
    </source>
</evidence>
<feature type="domain" description="SSD" evidence="2">
    <location>
        <begin position="271"/>
        <end position="409"/>
    </location>
</feature>
<organism evidence="3 4">
    <name type="scientific">Shewanella jiangmenensis</name>
    <dbReference type="NCBI Taxonomy" id="2837387"/>
    <lineage>
        <taxon>Bacteria</taxon>
        <taxon>Pseudomonadati</taxon>
        <taxon>Pseudomonadota</taxon>
        <taxon>Gammaproteobacteria</taxon>
        <taxon>Alteromonadales</taxon>
        <taxon>Shewanellaceae</taxon>
        <taxon>Shewanella</taxon>
    </lineage>
</organism>
<feature type="transmembrane region" description="Helical" evidence="1">
    <location>
        <begin position="684"/>
        <end position="705"/>
    </location>
</feature>
<dbReference type="Proteomes" id="UP001195903">
    <property type="component" value="Unassembled WGS sequence"/>
</dbReference>
<comment type="caution">
    <text evidence="3">The sequence shown here is derived from an EMBL/GenBank/DDBJ whole genome shotgun (WGS) entry which is preliminary data.</text>
</comment>
<feature type="transmembrane region" description="Helical" evidence="1">
    <location>
        <begin position="385"/>
        <end position="403"/>
    </location>
</feature>
<evidence type="ECO:0000256" key="1">
    <source>
        <dbReference type="SAM" id="Phobius"/>
    </source>
</evidence>
<evidence type="ECO:0000313" key="3">
    <source>
        <dbReference type="EMBL" id="MBT1445297.1"/>
    </source>
</evidence>
<dbReference type="PANTHER" id="PTHR33406:SF13">
    <property type="entry name" value="MEMBRANE PROTEIN YDFJ"/>
    <property type="match status" value="1"/>
</dbReference>
<dbReference type="EMBL" id="JAHEPS010000004">
    <property type="protein sequence ID" value="MBT1445297.1"/>
    <property type="molecule type" value="Genomic_DNA"/>
</dbReference>
<feature type="transmembrane region" description="Helical" evidence="1">
    <location>
        <begin position="265"/>
        <end position="284"/>
    </location>
</feature>
<dbReference type="Gene3D" id="1.20.1640.10">
    <property type="entry name" value="Multidrug efflux transporter AcrB transmembrane domain"/>
    <property type="match status" value="2"/>
</dbReference>
<dbReference type="PROSITE" id="PS50156">
    <property type="entry name" value="SSD"/>
    <property type="match status" value="2"/>
</dbReference>
<keyword evidence="4" id="KW-1185">Reference proteome</keyword>
<dbReference type="RefSeq" id="WP_214507494.1">
    <property type="nucleotide sequence ID" value="NZ_JAHEPS010000004.1"/>
</dbReference>
<sequence>MALGGSKITVKSQTAGRAGLRLVLWLLLLAAAVIFGVKTLKERDVVETDILAMLPHLQQDALTSRALASIENRLANESYLVLTGEDKATTIEAAKAMMAELAASSAFASVRSGSELDPKEIYRLYFPARFNLLTDSQRTLLEQGKLDVLIKQADIALYSAFGFASSELISEDPLLLFPSLMQGFGKGHRLAEEEGILLGNSGGQTAAIIMAKGKDSVFSPKAQEAQLSVINAAFDKVNPANQLSLLKAGALFHALEATQSAKAEVSLIGSLSLAGVVLLVLLSFRSLMPLLLASLTLASAMLSASLFTILIFGKLHLLTLVFGTSLIGIAIDYSFHFYAERIGRDERAGQTLSRILPALTLALTTSVLAYMALGFTPFPGMQQVAAFCGGGLIGAYLTLYLAYPALAGSRIQGSSSAIKLASRFLSPFEATGPKALAAAGMLILIVSAAGLGKLQTRDDIRSLQQGSDALMAEEAKVRTLLSGGVDNQFLLVRAESMQALLERLEALSPVLAKAEKDKLLQSHVSLANYLPSRVRQLENHNLQQQIYGPRLGEILARLGLEPELEAKLQAKYQAGAQAPIEADAFFATALGASLEPLLLEPTGTDAKAQAKPQEWGAVVLLGGIQNLAALNQVVATLPGVTLVDKVGDISKLMGEYRQTTLWLLALALLIAFGVFALRHPWKLAAAMVAVPAVAALLSLSLLGLLGSPLTLFHALALLLVFGIGIDYCLFFAREVNIKQDEAHHSADDGQRVMLAVLLSAASTTLAFGLLALSNTPAIHYFGLTLALGIGFTLLLSPLIHTFKRTLK</sequence>
<feature type="transmembrane region" description="Helical" evidence="1">
    <location>
        <begin position="20"/>
        <end position="37"/>
    </location>
</feature>
<reference evidence="3 4" key="1">
    <citation type="submission" date="2021-05" db="EMBL/GenBank/DDBJ databases">
        <title>Shewanella sp. JM162201.</title>
        <authorList>
            <person name="Xu S."/>
            <person name="Li A."/>
        </authorList>
    </citation>
    <scope>NUCLEOTIDE SEQUENCE [LARGE SCALE GENOMIC DNA]</scope>
    <source>
        <strain evidence="3 4">JM162201</strain>
    </source>
</reference>
<feature type="transmembrane region" description="Helical" evidence="1">
    <location>
        <begin position="317"/>
        <end position="335"/>
    </location>
</feature>
<protein>
    <submittedName>
        <fullName evidence="3">MMPL family transporter</fullName>
    </submittedName>
</protein>
<feature type="transmembrane region" description="Helical" evidence="1">
    <location>
        <begin position="660"/>
        <end position="677"/>
    </location>
</feature>
<dbReference type="InterPro" id="IPR000731">
    <property type="entry name" value="SSD"/>
</dbReference>
<feature type="domain" description="SSD" evidence="2">
    <location>
        <begin position="648"/>
        <end position="806"/>
    </location>
</feature>
<proteinExistence type="predicted"/>
<feature type="transmembrane region" description="Helical" evidence="1">
    <location>
        <begin position="355"/>
        <end position="373"/>
    </location>
</feature>
<accession>A0ABS5V4A6</accession>
<keyword evidence="1" id="KW-0812">Transmembrane</keyword>
<dbReference type="InterPro" id="IPR053958">
    <property type="entry name" value="HMGCR/SNAP/NPC1-like_SSD"/>
</dbReference>
<keyword evidence="1" id="KW-0472">Membrane</keyword>
<dbReference type="Pfam" id="PF12349">
    <property type="entry name" value="Sterol-sensing"/>
    <property type="match status" value="1"/>
</dbReference>
<feature type="transmembrane region" description="Helical" evidence="1">
    <location>
        <begin position="290"/>
        <end position="312"/>
    </location>
</feature>
<feature type="transmembrane region" description="Helical" evidence="1">
    <location>
        <begin position="778"/>
        <end position="799"/>
    </location>
</feature>
<dbReference type="InterPro" id="IPR050545">
    <property type="entry name" value="Mycobact_MmpL"/>
</dbReference>
<dbReference type="PANTHER" id="PTHR33406">
    <property type="entry name" value="MEMBRANE PROTEIN MJ1562-RELATED"/>
    <property type="match status" value="1"/>
</dbReference>
<evidence type="ECO:0000259" key="2">
    <source>
        <dbReference type="PROSITE" id="PS50156"/>
    </source>
</evidence>